<dbReference type="Proteomes" id="UP000011864">
    <property type="component" value="Chromosome"/>
</dbReference>
<dbReference type="SUPFAM" id="SSF48208">
    <property type="entry name" value="Six-hairpin glycosidases"/>
    <property type="match status" value="1"/>
</dbReference>
<dbReference type="HOGENOM" id="CLU_331129_0_0_6"/>
<dbReference type="PATRIC" id="fig|1129794.4.peg.4154"/>
<dbReference type="eggNOG" id="ENOG502Z842">
    <property type="taxonomic scope" value="Bacteria"/>
</dbReference>
<name>M4RUE3_9ALTE</name>
<accession>M4RUE3</accession>
<dbReference type="RefSeq" id="WP_015431136.1">
    <property type="nucleotide sequence ID" value="NC_020514.1"/>
</dbReference>
<reference evidence="1 2" key="1">
    <citation type="journal article" date="2013" name="Genome Announc.">
        <title>Complete Genome Sequence of Glaciecola psychrophila Strain 170T.</title>
        <authorList>
            <person name="Yin J."/>
            <person name="Chen J."/>
            <person name="Liu G."/>
            <person name="Yu Y."/>
            <person name="Song L."/>
            <person name="Wang X."/>
            <person name="Qu X."/>
        </authorList>
    </citation>
    <scope>NUCLEOTIDE SEQUENCE [LARGE SCALE GENOMIC DNA]</scope>
    <source>
        <strain evidence="1 2">170</strain>
    </source>
</reference>
<evidence type="ECO:0000313" key="2">
    <source>
        <dbReference type="Proteomes" id="UP000011864"/>
    </source>
</evidence>
<keyword evidence="2" id="KW-1185">Reference proteome</keyword>
<proteinExistence type="predicted"/>
<dbReference type="InterPro" id="IPR008928">
    <property type="entry name" value="6-hairpin_glycosidase_sf"/>
</dbReference>
<dbReference type="OrthoDB" id="262615at2"/>
<protein>
    <submittedName>
        <fullName evidence="1">Uncharacterized protein</fullName>
    </submittedName>
</protein>
<organism evidence="1 2">
    <name type="scientific">Paraglaciecola psychrophila 170</name>
    <dbReference type="NCBI Taxonomy" id="1129794"/>
    <lineage>
        <taxon>Bacteria</taxon>
        <taxon>Pseudomonadati</taxon>
        <taxon>Pseudomonadota</taxon>
        <taxon>Gammaproteobacteria</taxon>
        <taxon>Alteromonadales</taxon>
        <taxon>Alteromonadaceae</taxon>
        <taxon>Paraglaciecola</taxon>
    </lineage>
</organism>
<dbReference type="STRING" id="1129794.C427_4173"/>
<gene>
    <name evidence="1" type="ORF">C427_4173</name>
</gene>
<dbReference type="AlphaFoldDB" id="M4RUE3"/>
<dbReference type="GO" id="GO:0005975">
    <property type="term" value="P:carbohydrate metabolic process"/>
    <property type="evidence" value="ECO:0007669"/>
    <property type="project" value="InterPro"/>
</dbReference>
<evidence type="ECO:0000313" key="1">
    <source>
        <dbReference type="EMBL" id="AGH46278.1"/>
    </source>
</evidence>
<dbReference type="EMBL" id="CP003837">
    <property type="protein sequence ID" value="AGH46278.1"/>
    <property type="molecule type" value="Genomic_DNA"/>
</dbReference>
<dbReference type="KEGG" id="gps:C427_4173"/>
<sequence>MIDIQHPIQLSIAHEQRFQSAQQQCCEVSVPLPQSLVFNPEQLSLVVSKDDDGITKTIDAICHIIDYWPDNSIKWFKLTYQYCHQPRLYLNITKLQTDTSDAATNTLIDATNISDVIDVTDNYSYKGGANTLTLSVANNRLEILDDNNQAILSLDAKALKMTDSTGQPVAADFSQATVTQQTNLINHNSSAVTLVINGVFSETLVQFQLTVDWLVPFDLIKCQLQIHNSNRAIHQGGKWDLGDKGSFNFKALSIDLHTAKKSPKEHNTLTDVQNNQSYIGENIVCEQFSSGGVNWQSPVHVNHNNTLDINKNGYSLNIELQDTLHKDPKEITGLRCQPVLSLKNNLSITLNKFWQNFPKSLTVKDNIVSLGLFPATHYLYELQGGEKKTHSFWMSLDSSNNDLTTSQNINRGTVAWDWISQCHLYPFIEKEKAKENATLGSLQTITDLGIENTSGFIAKREKLDEYGWRHFGELYADHETAGYKGEDIFVSHYNNQYDPIYGFLRQYLTTGNTKWFELADDLATHVKDIDIYHTSLDKNEYNGGLFWHTDHYLQAFTSTHRSYSKHQASNVYQDHAGGGGPGGQHCYTTGLYLHYCLTGNQSSKDAVLTLSNWITHIYEGSNTCLELLLAFKNRHVAGNKNHFTGQYPLDRGIANYVNALLDSFELTQQPDYLTQVQNILTNTIHPNEDLTLRGLQDVEGTWFYTVLLQALCRYLQVKESRQEFDQHFYYCRDCLLNFADWMLIHEYPYLEKPDILEYPNDTWTAQDLRKAHVLAAANYYSPDKKTNI</sequence>